<keyword evidence="4" id="KW-1185">Reference proteome</keyword>
<evidence type="ECO:0000313" key="4">
    <source>
        <dbReference type="Proteomes" id="UP000058925"/>
    </source>
</evidence>
<keyword evidence="1" id="KW-1133">Transmembrane helix</keyword>
<dbReference type="SUPFAM" id="SSF51126">
    <property type="entry name" value="Pectin lyase-like"/>
    <property type="match status" value="1"/>
</dbReference>
<sequence>MLRNCIFHTFTVVFALLFILWYVEVEIEPELASGQNMGPDASLFKCASYVGKFYTLNESLDSDFQNGVAINTNNTVINLNNFSILGSGYLNPYTGVLISNKENVTLEGNGTVGHFQIGVYINSSKNVDISTVNFTGNEISIYVANSSGILVDNNRFYTNTAGLKFYTIDDSVISNNAFDSNDISSISLFGSHDNSIKDNLISSSLNGIFVDTKSTNTTINSNHFTRSFGVDINIGNGGKFNEIDNSISNNTCSISIPETLCR</sequence>
<evidence type="ECO:0000259" key="2">
    <source>
        <dbReference type="Pfam" id="PF05048"/>
    </source>
</evidence>
<dbReference type="InterPro" id="IPR007742">
    <property type="entry name" value="NosD_dom"/>
</dbReference>
<gene>
    <name evidence="3" type="ORF">NMY3_03751</name>
</gene>
<feature type="transmembrane region" description="Helical" evidence="1">
    <location>
        <begin position="6"/>
        <end position="23"/>
    </location>
</feature>
<dbReference type="InterPro" id="IPR012334">
    <property type="entry name" value="Pectin_lyas_fold"/>
</dbReference>
<proteinExistence type="predicted"/>
<dbReference type="KEGG" id="taa:NMY3_03751"/>
<dbReference type="InterPro" id="IPR006626">
    <property type="entry name" value="PbH1"/>
</dbReference>
<dbReference type="OrthoDB" id="11599at2157"/>
<organism evidence="3 4">
    <name type="scientific">Candidatus Nitrosocosmicus oleophilus</name>
    <dbReference type="NCBI Taxonomy" id="1353260"/>
    <lineage>
        <taxon>Archaea</taxon>
        <taxon>Nitrososphaerota</taxon>
        <taxon>Nitrososphaeria</taxon>
        <taxon>Nitrososphaerales</taxon>
        <taxon>Nitrososphaeraceae</taxon>
        <taxon>Candidatus Nitrosocosmicus</taxon>
    </lineage>
</organism>
<keyword evidence="1" id="KW-0812">Transmembrane</keyword>
<dbReference type="Pfam" id="PF05048">
    <property type="entry name" value="NosD"/>
    <property type="match status" value="1"/>
</dbReference>
<name>A0A654MEM0_9ARCH</name>
<dbReference type="Proteomes" id="UP000058925">
    <property type="component" value="Chromosome"/>
</dbReference>
<dbReference type="EMBL" id="CP012850">
    <property type="protein sequence ID" value="ALI37932.1"/>
    <property type="molecule type" value="Genomic_DNA"/>
</dbReference>
<dbReference type="RefSeq" id="WP_196816905.1">
    <property type="nucleotide sequence ID" value="NZ_CP012850.1"/>
</dbReference>
<dbReference type="InterPro" id="IPR011050">
    <property type="entry name" value="Pectin_lyase_fold/virulence"/>
</dbReference>
<dbReference type="AlphaFoldDB" id="A0A654MEM0"/>
<reference evidence="4" key="1">
    <citation type="submission" date="2015-10" db="EMBL/GenBank/DDBJ databases">
        <title>Niche specialization of a soil ammonia-oxidizing archaeon, Candidatus Nitrosocosmicus oleophilus.</title>
        <authorList>
            <person name="Jung M.-Y."/>
            <person name="Rhee S.-K."/>
        </authorList>
    </citation>
    <scope>NUCLEOTIDE SEQUENCE [LARGE SCALE GENOMIC DNA]</scope>
    <source>
        <strain evidence="4">MY3</strain>
    </source>
</reference>
<evidence type="ECO:0000256" key="1">
    <source>
        <dbReference type="SAM" id="Phobius"/>
    </source>
</evidence>
<dbReference type="SMART" id="SM00710">
    <property type="entry name" value="PbH1"/>
    <property type="match status" value="6"/>
</dbReference>
<protein>
    <recommendedName>
        <fullName evidence="2">Periplasmic copper-binding protein NosD beta helix domain-containing protein</fullName>
    </recommendedName>
</protein>
<accession>A0A654MEM0</accession>
<dbReference type="GeneID" id="60423542"/>
<dbReference type="Gene3D" id="2.160.20.10">
    <property type="entry name" value="Single-stranded right-handed beta-helix, Pectin lyase-like"/>
    <property type="match status" value="1"/>
</dbReference>
<evidence type="ECO:0000313" key="3">
    <source>
        <dbReference type="EMBL" id="ALI37932.1"/>
    </source>
</evidence>
<keyword evidence="1" id="KW-0472">Membrane</keyword>
<feature type="domain" description="Periplasmic copper-binding protein NosD beta helix" evidence="2">
    <location>
        <begin position="86"/>
        <end position="255"/>
    </location>
</feature>